<dbReference type="OrthoDB" id="7824623at2"/>
<dbReference type="EMBL" id="QGTR01000001">
    <property type="protein sequence ID" value="PWW03387.1"/>
    <property type="molecule type" value="Genomic_DNA"/>
</dbReference>
<evidence type="ECO:0000313" key="2">
    <source>
        <dbReference type="EMBL" id="PWW03387.1"/>
    </source>
</evidence>
<accession>A0A317PR19</accession>
<evidence type="ECO:0000256" key="1">
    <source>
        <dbReference type="SAM" id="SignalP"/>
    </source>
</evidence>
<comment type="caution">
    <text evidence="2">The sequence shown here is derived from an EMBL/GenBank/DDBJ whole genome shotgun (WGS) entry which is preliminary data.</text>
</comment>
<feature type="signal peptide" evidence="1">
    <location>
        <begin position="1"/>
        <end position="29"/>
    </location>
</feature>
<reference evidence="2 3" key="1">
    <citation type="submission" date="2018-05" db="EMBL/GenBank/DDBJ databases">
        <title>Genomic Encyclopedia of Type Strains, Phase IV (KMG-IV): sequencing the most valuable type-strain genomes for metagenomic binning, comparative biology and taxonomic classification.</title>
        <authorList>
            <person name="Goeker M."/>
        </authorList>
    </citation>
    <scope>NUCLEOTIDE SEQUENCE [LARGE SCALE GENOMIC DNA]</scope>
    <source>
        <strain evidence="2 3">DSM 16791</strain>
    </source>
</reference>
<protein>
    <submittedName>
        <fullName evidence="2">Uncharacterized protein</fullName>
    </submittedName>
</protein>
<dbReference type="RefSeq" id="WP_110029959.1">
    <property type="nucleotide sequence ID" value="NZ_QGTR01000001.1"/>
</dbReference>
<evidence type="ECO:0000313" key="3">
    <source>
        <dbReference type="Proteomes" id="UP000246352"/>
    </source>
</evidence>
<keyword evidence="3" id="KW-1185">Reference proteome</keyword>
<organism evidence="2 3">
    <name type="scientific">Hoeflea marina</name>
    <dbReference type="NCBI Taxonomy" id="274592"/>
    <lineage>
        <taxon>Bacteria</taxon>
        <taxon>Pseudomonadati</taxon>
        <taxon>Pseudomonadota</taxon>
        <taxon>Alphaproteobacteria</taxon>
        <taxon>Hyphomicrobiales</taxon>
        <taxon>Rhizobiaceae</taxon>
        <taxon>Hoeflea</taxon>
    </lineage>
</organism>
<name>A0A317PR19_9HYPH</name>
<proteinExistence type="predicted"/>
<sequence>MTIHHACRRLLSATMLTAAVAAFASPALALDADSFAAKVTEVLAVSNQKLTYAAAELEGDTVTLVNARLSLPGTGEFGAGDLVFDGVAETADGGYTAETVSIDDVNATVEDTTVSMTGLEMSGLTIPAKPTLDSLTSMAFYDGFSMGPMTVTVKGEKVFSLAGAEGTVTRDGDAGMDFEMTANGILIDLSQVKEPKTRDALDKLGYQKLSGTLALDMGWEADSGLLDMREYALTLDDVGKLDMSFKITGYTLEFAKALQEAQAAAAANPDKKAADQAAGIAMLGMMSRLSFVDASIRFDDASLTSRALSFAGAQQGVSGEQMGQALKGMLPLMLGQLNMPALQQQISAAASTYLDNPQSLTISAAPAEPVGFPMIMGAGMGDPKQLVDLLGVTVSAND</sequence>
<dbReference type="AlphaFoldDB" id="A0A317PR19"/>
<feature type="chain" id="PRO_5016437551" evidence="1">
    <location>
        <begin position="30"/>
        <end position="398"/>
    </location>
</feature>
<keyword evidence="1" id="KW-0732">Signal</keyword>
<dbReference type="Proteomes" id="UP000246352">
    <property type="component" value="Unassembled WGS sequence"/>
</dbReference>
<gene>
    <name evidence="2" type="ORF">DFR52_10167</name>
</gene>